<proteinExistence type="predicted"/>
<dbReference type="InterPro" id="IPR029063">
    <property type="entry name" value="SAM-dependent_MTases_sf"/>
</dbReference>
<name>A0A6C0B130_9ZZZZ</name>
<sequence length="215" mass="24747">METIGRSCGTDKWNHGFLSFYDSFMESKKDEPVRFMEIGVYYGASVKMWAQYFTHSDTEIVGADWFKGEMGNTTTFGNPRKAIVENIDSRVKYVELDQGSLDELKTLKDTEGMFDFILDDGSHLMKHQQQTFGLLFDSIKPGGYFIIEDIHTSFQRGYDVSPNELTTYQMVELLASKQYPELTHFKLDEDILDKIAEVQIHKSKPGSITCFIKRI</sequence>
<reference evidence="1" key="1">
    <citation type="journal article" date="2020" name="Nature">
        <title>Giant virus diversity and host interactions through global metagenomics.</title>
        <authorList>
            <person name="Schulz F."/>
            <person name="Roux S."/>
            <person name="Paez-Espino D."/>
            <person name="Jungbluth S."/>
            <person name="Walsh D.A."/>
            <person name="Denef V.J."/>
            <person name="McMahon K.D."/>
            <person name="Konstantinidis K.T."/>
            <person name="Eloe-Fadrosh E.A."/>
            <person name="Kyrpides N.C."/>
            <person name="Woyke T."/>
        </authorList>
    </citation>
    <scope>NUCLEOTIDE SEQUENCE</scope>
    <source>
        <strain evidence="1">GVMAG-M-3300009185-36</strain>
    </source>
</reference>
<accession>A0A6C0B130</accession>
<dbReference type="EMBL" id="MN739048">
    <property type="protein sequence ID" value="QHS85750.1"/>
    <property type="molecule type" value="Genomic_DNA"/>
</dbReference>
<evidence type="ECO:0008006" key="2">
    <source>
        <dbReference type="Google" id="ProtNLM"/>
    </source>
</evidence>
<dbReference type="AlphaFoldDB" id="A0A6C0B130"/>
<dbReference type="Gene3D" id="3.40.50.150">
    <property type="entry name" value="Vaccinia Virus protein VP39"/>
    <property type="match status" value="1"/>
</dbReference>
<organism evidence="1">
    <name type="scientific">viral metagenome</name>
    <dbReference type="NCBI Taxonomy" id="1070528"/>
    <lineage>
        <taxon>unclassified sequences</taxon>
        <taxon>metagenomes</taxon>
        <taxon>organismal metagenomes</taxon>
    </lineage>
</organism>
<dbReference type="SUPFAM" id="SSF53335">
    <property type="entry name" value="S-adenosyl-L-methionine-dependent methyltransferases"/>
    <property type="match status" value="1"/>
</dbReference>
<protein>
    <recommendedName>
        <fullName evidence="2">Methyltransferase</fullName>
    </recommendedName>
</protein>
<evidence type="ECO:0000313" key="1">
    <source>
        <dbReference type="EMBL" id="QHS85750.1"/>
    </source>
</evidence>
<dbReference type="Pfam" id="PF13578">
    <property type="entry name" value="Methyltransf_24"/>
    <property type="match status" value="1"/>
</dbReference>